<dbReference type="Pfam" id="PF05119">
    <property type="entry name" value="Terminase_4"/>
    <property type="match status" value="1"/>
</dbReference>
<dbReference type="InterPro" id="IPR006448">
    <property type="entry name" value="Phage_term_ssu_P27"/>
</dbReference>
<evidence type="ECO:0008006" key="4">
    <source>
        <dbReference type="Google" id="ProtNLM"/>
    </source>
</evidence>
<evidence type="ECO:0000313" key="3">
    <source>
        <dbReference type="Proteomes" id="UP000070505"/>
    </source>
</evidence>
<evidence type="ECO:0000313" key="2">
    <source>
        <dbReference type="EMBL" id="KXI19198.1"/>
    </source>
</evidence>
<protein>
    <recommendedName>
        <fullName evidence="4">Terminase</fullName>
    </recommendedName>
</protein>
<evidence type="ECO:0000256" key="1">
    <source>
        <dbReference type="SAM" id="MobiDB-lite"/>
    </source>
</evidence>
<comment type="caution">
    <text evidence="2">The sequence shown here is derived from an EMBL/GenBank/DDBJ whole genome shotgun (WGS) entry which is preliminary data.</text>
</comment>
<gene>
    <name evidence="2" type="ORF">HMPREF3230_00057</name>
</gene>
<organism evidence="2 3">
    <name type="scientific">Gardnerella vaginalis</name>
    <dbReference type="NCBI Taxonomy" id="2702"/>
    <lineage>
        <taxon>Bacteria</taxon>
        <taxon>Bacillati</taxon>
        <taxon>Actinomycetota</taxon>
        <taxon>Actinomycetes</taxon>
        <taxon>Bifidobacteriales</taxon>
        <taxon>Bifidobacteriaceae</taxon>
        <taxon>Gardnerella</taxon>
    </lineage>
</organism>
<feature type="region of interest" description="Disordered" evidence="1">
    <location>
        <begin position="1"/>
        <end position="44"/>
    </location>
</feature>
<reference evidence="2 3" key="1">
    <citation type="submission" date="2016-02" db="EMBL/GenBank/DDBJ databases">
        <authorList>
            <person name="Wen L."/>
            <person name="He K."/>
            <person name="Yang H."/>
        </authorList>
    </citation>
    <scope>NUCLEOTIDE SEQUENCE [LARGE SCALE GENOMIC DNA]</scope>
    <source>
        <strain evidence="2 3">CMW7778B</strain>
    </source>
</reference>
<dbReference type="AlphaFoldDB" id="A0A135ZC55"/>
<name>A0A135ZC55_GARVA</name>
<dbReference type="EMBL" id="LSRC01000002">
    <property type="protein sequence ID" value="KXI19198.1"/>
    <property type="molecule type" value="Genomic_DNA"/>
</dbReference>
<accession>A0A135ZC55</accession>
<dbReference type="Proteomes" id="UP000070505">
    <property type="component" value="Unassembled WGS sequence"/>
</dbReference>
<proteinExistence type="predicted"/>
<sequence length="186" mass="20722">MESLPTKSNNIGGRGGRRVGAGRKKKAVVEKASEGNPGGRPLSVLDIPELEGTEMPVPHEFLSATQKDGTQLQAREIFAETWKWLKDIGVSSKVPSPLIERYAMSCARWIQCEEVTSKLGFLSKHPTTGKPIPSPFINIGINYMNQAVRLWNEIFQIVKENCSTEFDGVSPQNDLMERLLLTRKKL</sequence>
<feature type="compositionally biased region" description="Basic residues" evidence="1">
    <location>
        <begin position="15"/>
        <end position="26"/>
    </location>
</feature>
<dbReference type="PATRIC" id="fig|2702.101.peg.57"/>
<feature type="compositionally biased region" description="Polar residues" evidence="1">
    <location>
        <begin position="1"/>
        <end position="11"/>
    </location>
</feature>